<gene>
    <name evidence="1" type="ORF">LCGC14_2933360</name>
</gene>
<proteinExistence type="predicted"/>
<sequence length="251" mass="26763">MPVVKLTSGPDTIPTFKYLDDILAILGSTKTSLWPLVESTGSIVRTYGESAHILTMTDAGSGGFLPAQHVGMIQSYHFDKTNDMHGAGEDHADFSFAGGTDAAFSVGAWVNRDVAGAEQAILAKYDVAGTLREWKLELDIANRIYFELYDESLDDSVSSTGDTALTLNKWQFVVATYGGEGGDPGKVGMTMPLYLDGVAETETIADLGGNVYEDMEDTATPLMLGAADDTAAPTIEMDGRIALPFICGKKL</sequence>
<accession>A0A0F8ZSW5</accession>
<protein>
    <submittedName>
        <fullName evidence="1">Uncharacterized protein</fullName>
    </submittedName>
</protein>
<organism evidence="1">
    <name type="scientific">marine sediment metagenome</name>
    <dbReference type="NCBI Taxonomy" id="412755"/>
    <lineage>
        <taxon>unclassified sequences</taxon>
        <taxon>metagenomes</taxon>
        <taxon>ecological metagenomes</taxon>
    </lineage>
</organism>
<comment type="caution">
    <text evidence="1">The sequence shown here is derived from an EMBL/GenBank/DDBJ whole genome shotgun (WGS) entry which is preliminary data.</text>
</comment>
<evidence type="ECO:0000313" key="1">
    <source>
        <dbReference type="EMBL" id="KKK69504.1"/>
    </source>
</evidence>
<name>A0A0F8ZSW5_9ZZZZ</name>
<dbReference type="AlphaFoldDB" id="A0A0F8ZSW5"/>
<reference evidence="1" key="1">
    <citation type="journal article" date="2015" name="Nature">
        <title>Complex archaea that bridge the gap between prokaryotes and eukaryotes.</title>
        <authorList>
            <person name="Spang A."/>
            <person name="Saw J.H."/>
            <person name="Jorgensen S.L."/>
            <person name="Zaremba-Niedzwiedzka K."/>
            <person name="Martijn J."/>
            <person name="Lind A.E."/>
            <person name="van Eijk R."/>
            <person name="Schleper C."/>
            <person name="Guy L."/>
            <person name="Ettema T.J."/>
        </authorList>
    </citation>
    <scope>NUCLEOTIDE SEQUENCE</scope>
</reference>
<dbReference type="InterPro" id="IPR013320">
    <property type="entry name" value="ConA-like_dom_sf"/>
</dbReference>
<dbReference type="SUPFAM" id="SSF49899">
    <property type="entry name" value="Concanavalin A-like lectins/glucanases"/>
    <property type="match status" value="1"/>
</dbReference>
<dbReference type="Pfam" id="PF13385">
    <property type="entry name" value="Laminin_G_3"/>
    <property type="match status" value="1"/>
</dbReference>
<dbReference type="Gene3D" id="2.60.120.200">
    <property type="match status" value="1"/>
</dbReference>
<feature type="non-terminal residue" evidence="1">
    <location>
        <position position="251"/>
    </location>
</feature>
<dbReference type="EMBL" id="LAZR01058617">
    <property type="protein sequence ID" value="KKK69504.1"/>
    <property type="molecule type" value="Genomic_DNA"/>
</dbReference>